<feature type="region of interest" description="Disordered" evidence="1">
    <location>
        <begin position="153"/>
        <end position="175"/>
    </location>
</feature>
<name>A0A6N2L995_SALVM</name>
<gene>
    <name evidence="2" type="ORF">SVIM_LOCUS158802</name>
</gene>
<accession>A0A6N2L995</accession>
<protein>
    <submittedName>
        <fullName evidence="2">Uncharacterized protein</fullName>
    </submittedName>
</protein>
<proteinExistence type="predicted"/>
<sequence>MAAKKIVEYGLSSFMKLGRVRVVNWGQSWQRMNGGKQKFRKLKEPKNLGMSELSYRRPSTNDANIDAIDLEEGSGDSEEDINHASDNDITQASPTLSPPFSSSPAATTAPLLPITPTIILISSRQSLSPLTVASTSTNPTTLFPSQPFFVSRPTHNPFSSTKTNQPTNLPSPFPLIPSLSLTELVATNTSSFDRQQPPPAPQSTRRPSPPTTKENQQPISHMKQRSMKTMKK</sequence>
<feature type="region of interest" description="Disordered" evidence="1">
    <location>
        <begin position="73"/>
        <end position="108"/>
    </location>
</feature>
<evidence type="ECO:0000313" key="2">
    <source>
        <dbReference type="EMBL" id="VFU33853.1"/>
    </source>
</evidence>
<reference evidence="2" key="1">
    <citation type="submission" date="2019-03" db="EMBL/GenBank/DDBJ databases">
        <authorList>
            <person name="Mank J."/>
            <person name="Almeida P."/>
        </authorList>
    </citation>
    <scope>NUCLEOTIDE SEQUENCE</scope>
    <source>
        <strain evidence="2">78183</strain>
    </source>
</reference>
<feature type="compositionally biased region" description="Polar residues" evidence="1">
    <location>
        <begin position="153"/>
        <end position="168"/>
    </location>
</feature>
<feature type="region of interest" description="Disordered" evidence="1">
    <location>
        <begin position="189"/>
        <end position="232"/>
    </location>
</feature>
<feature type="compositionally biased region" description="Low complexity" evidence="1">
    <location>
        <begin position="92"/>
        <end position="108"/>
    </location>
</feature>
<evidence type="ECO:0000256" key="1">
    <source>
        <dbReference type="SAM" id="MobiDB-lite"/>
    </source>
</evidence>
<feature type="compositionally biased region" description="Basic residues" evidence="1">
    <location>
        <begin position="222"/>
        <end position="232"/>
    </location>
</feature>
<organism evidence="2">
    <name type="scientific">Salix viminalis</name>
    <name type="common">Common osier</name>
    <name type="synonym">Basket willow</name>
    <dbReference type="NCBI Taxonomy" id="40686"/>
    <lineage>
        <taxon>Eukaryota</taxon>
        <taxon>Viridiplantae</taxon>
        <taxon>Streptophyta</taxon>
        <taxon>Embryophyta</taxon>
        <taxon>Tracheophyta</taxon>
        <taxon>Spermatophyta</taxon>
        <taxon>Magnoliopsida</taxon>
        <taxon>eudicotyledons</taxon>
        <taxon>Gunneridae</taxon>
        <taxon>Pentapetalae</taxon>
        <taxon>rosids</taxon>
        <taxon>fabids</taxon>
        <taxon>Malpighiales</taxon>
        <taxon>Salicaceae</taxon>
        <taxon>Saliceae</taxon>
        <taxon>Salix</taxon>
    </lineage>
</organism>
<dbReference type="AlphaFoldDB" id="A0A6N2L995"/>
<dbReference type="EMBL" id="CAADRP010000957">
    <property type="protein sequence ID" value="VFU33853.1"/>
    <property type="molecule type" value="Genomic_DNA"/>
</dbReference>